<evidence type="ECO:0000313" key="2">
    <source>
        <dbReference type="EMBL" id="TLM74383.1"/>
    </source>
</evidence>
<sequence length="136" mass="15388">MLATPGYRHLYVVLAWCCLALACVEVVLPLVPTTPFLLCSLWFSFKGRSALAIWLLRHRRFGPLIRRWRRERSIPLGTKRLIGALLLLNWLALLALGVRPLLLLGVTLLFCAVLGFIWRLPTTIESGLGTSPQERK</sequence>
<dbReference type="Pfam" id="PF04304">
    <property type="entry name" value="DUF454"/>
    <property type="match status" value="1"/>
</dbReference>
<dbReference type="InterPro" id="IPR007401">
    <property type="entry name" value="DUF454"/>
</dbReference>
<keyword evidence="1" id="KW-0812">Transmembrane</keyword>
<feature type="transmembrane region" description="Helical" evidence="1">
    <location>
        <begin position="77"/>
        <end position="95"/>
    </location>
</feature>
<dbReference type="Proteomes" id="UP000306791">
    <property type="component" value="Unassembled WGS sequence"/>
</dbReference>
<comment type="caution">
    <text evidence="2">The sequence shown here is derived from an EMBL/GenBank/DDBJ whole genome shotgun (WGS) entry which is preliminary data.</text>
</comment>
<organism evidence="2 3">
    <name type="scientific">Microbulbifer harenosus</name>
    <dbReference type="NCBI Taxonomy" id="2576840"/>
    <lineage>
        <taxon>Bacteria</taxon>
        <taxon>Pseudomonadati</taxon>
        <taxon>Pseudomonadota</taxon>
        <taxon>Gammaproteobacteria</taxon>
        <taxon>Cellvibrionales</taxon>
        <taxon>Microbulbiferaceae</taxon>
        <taxon>Microbulbifer</taxon>
    </lineage>
</organism>
<feature type="transmembrane region" description="Helical" evidence="1">
    <location>
        <begin position="34"/>
        <end position="56"/>
    </location>
</feature>
<accession>A0ABY2UDB4</accession>
<name>A0ABY2UDB4_9GAMM</name>
<dbReference type="PANTHER" id="PTHR35813">
    <property type="entry name" value="INNER MEMBRANE PROTEIN YBAN"/>
    <property type="match status" value="1"/>
</dbReference>
<evidence type="ECO:0000256" key="1">
    <source>
        <dbReference type="SAM" id="Phobius"/>
    </source>
</evidence>
<feature type="transmembrane region" description="Helical" evidence="1">
    <location>
        <begin position="101"/>
        <end position="118"/>
    </location>
</feature>
<keyword evidence="1" id="KW-0472">Membrane</keyword>
<evidence type="ECO:0000313" key="3">
    <source>
        <dbReference type="Proteomes" id="UP000306791"/>
    </source>
</evidence>
<protein>
    <submittedName>
        <fullName evidence="2">DUF454 domain-containing protein</fullName>
    </submittedName>
</protein>
<reference evidence="2 3" key="1">
    <citation type="submission" date="2019-05" db="EMBL/GenBank/DDBJ databases">
        <title>Microbulbifer harenosus sp. nov., an alginate-degrading bacterium isolated from coastal sand.</title>
        <authorList>
            <person name="Huang H."/>
            <person name="Mo K."/>
            <person name="Bao S."/>
        </authorList>
    </citation>
    <scope>NUCLEOTIDE SEQUENCE [LARGE SCALE GENOMIC DNA]</scope>
    <source>
        <strain evidence="2 3">HB161719</strain>
    </source>
</reference>
<keyword evidence="3" id="KW-1185">Reference proteome</keyword>
<dbReference type="EMBL" id="VANI01000022">
    <property type="protein sequence ID" value="TLM74383.1"/>
    <property type="molecule type" value="Genomic_DNA"/>
</dbReference>
<dbReference type="PANTHER" id="PTHR35813:SF1">
    <property type="entry name" value="INNER MEMBRANE PROTEIN YBAN"/>
    <property type="match status" value="1"/>
</dbReference>
<proteinExistence type="predicted"/>
<gene>
    <name evidence="2" type="ORF">FDY93_18070</name>
</gene>
<feature type="transmembrane region" description="Helical" evidence="1">
    <location>
        <begin position="9"/>
        <end position="28"/>
    </location>
</feature>
<keyword evidence="1" id="KW-1133">Transmembrane helix</keyword>